<dbReference type="RefSeq" id="WP_246544202.1">
    <property type="nucleotide sequence ID" value="NZ_BSFJ01000043.1"/>
</dbReference>
<protein>
    <submittedName>
        <fullName evidence="1">Uncharacterized protein</fullName>
    </submittedName>
</protein>
<reference evidence="1" key="2">
    <citation type="submission" date="2023-01" db="EMBL/GenBank/DDBJ databases">
        <authorList>
            <person name="Sun Q."/>
            <person name="Evtushenko L."/>
        </authorList>
    </citation>
    <scope>NUCLEOTIDE SEQUENCE</scope>
    <source>
        <strain evidence="1">VKM B-2484</strain>
    </source>
</reference>
<comment type="caution">
    <text evidence="1">The sequence shown here is derived from an EMBL/GenBank/DDBJ whole genome shotgun (WGS) entry which is preliminary data.</text>
</comment>
<proteinExistence type="predicted"/>
<keyword evidence="2" id="KW-1185">Reference proteome</keyword>
<gene>
    <name evidence="1" type="ORF">GCM10017643_46190</name>
</gene>
<evidence type="ECO:0000313" key="1">
    <source>
        <dbReference type="EMBL" id="GLK74501.1"/>
    </source>
</evidence>
<evidence type="ECO:0000313" key="2">
    <source>
        <dbReference type="Proteomes" id="UP001143370"/>
    </source>
</evidence>
<dbReference type="EMBL" id="BSFJ01000043">
    <property type="protein sequence ID" value="GLK74501.1"/>
    <property type="molecule type" value="Genomic_DNA"/>
</dbReference>
<dbReference type="AlphaFoldDB" id="A0A9W6N1S4"/>
<sequence length="107" mass="11330">MNTANLQMEGLLLALAALCEALKRRGLLTGDEITDALACAEKGASARAPGLSDANIEAIRFPIRFLRRAMEREGEALDYAAIAAGIGRKRDERPLAASPAPDGPLDL</sequence>
<organism evidence="1 2">
    <name type="scientific">Ancylobacter dichloromethanicus</name>
    <dbReference type="NCBI Taxonomy" id="518825"/>
    <lineage>
        <taxon>Bacteria</taxon>
        <taxon>Pseudomonadati</taxon>
        <taxon>Pseudomonadota</taxon>
        <taxon>Alphaproteobacteria</taxon>
        <taxon>Hyphomicrobiales</taxon>
        <taxon>Xanthobacteraceae</taxon>
        <taxon>Ancylobacter</taxon>
    </lineage>
</organism>
<dbReference type="Proteomes" id="UP001143370">
    <property type="component" value="Unassembled WGS sequence"/>
</dbReference>
<reference evidence="1" key="1">
    <citation type="journal article" date="2014" name="Int. J. Syst. Evol. Microbiol.">
        <title>Complete genome sequence of Corynebacterium casei LMG S-19264T (=DSM 44701T), isolated from a smear-ripened cheese.</title>
        <authorList>
            <consortium name="US DOE Joint Genome Institute (JGI-PGF)"/>
            <person name="Walter F."/>
            <person name="Albersmeier A."/>
            <person name="Kalinowski J."/>
            <person name="Ruckert C."/>
        </authorList>
    </citation>
    <scope>NUCLEOTIDE SEQUENCE</scope>
    <source>
        <strain evidence="1">VKM B-2484</strain>
    </source>
</reference>
<accession>A0A9W6N1S4</accession>
<name>A0A9W6N1S4_9HYPH</name>